<sequence>MPSLSTAIWAMKGRQTTTASATTTAVRGCSCLSTAGAPAAAWPRKNIRRARPLRRARRWRGCIGLNPEYTVFAQQDPAAIDGGVFHNDVIAVSNRHVLFHHQQAFVQQQALLETLREKAARLDIPFVSVEVPQAQVGLNDAVASYLFNSQLLSKPDGKMLIVVPEECRQRENVWHYLSGLVSDSALADRRAGGIRSARKHAQRRGPGLPAPAGGAEPRRAGGGDPHSLMDDARYLQLTQWVEKHYRDRLHARDLADPQLLNEVYRALDELTQILRLGCIYDFQR</sequence>
<feature type="compositionally biased region" description="Low complexity" evidence="3">
    <location>
        <begin position="204"/>
        <end position="215"/>
    </location>
</feature>
<evidence type="ECO:0000313" key="5">
    <source>
        <dbReference type="Proteomes" id="UP000339249"/>
    </source>
</evidence>
<dbReference type="GO" id="GO:0009015">
    <property type="term" value="F:N-succinylarginine dihydrolase activity"/>
    <property type="evidence" value="ECO:0007669"/>
    <property type="project" value="UniProtKB-EC"/>
</dbReference>
<dbReference type="GO" id="GO:0006525">
    <property type="term" value="P:arginine metabolic process"/>
    <property type="evidence" value="ECO:0007669"/>
    <property type="project" value="UniProtKB-KW"/>
</dbReference>
<evidence type="ECO:0000256" key="1">
    <source>
        <dbReference type="ARBA" id="ARBA00022503"/>
    </source>
</evidence>
<accession>A0A4U9CTG1</accession>
<dbReference type="EMBL" id="CABDVU010000001">
    <property type="protein sequence ID" value="VTN08591.1"/>
    <property type="molecule type" value="Genomic_DNA"/>
</dbReference>
<evidence type="ECO:0000256" key="2">
    <source>
        <dbReference type="ARBA" id="ARBA00022801"/>
    </source>
</evidence>
<reference evidence="4 5" key="1">
    <citation type="submission" date="2019-04" db="EMBL/GenBank/DDBJ databases">
        <authorList>
            <consortium name="Pathogen Informatics"/>
        </authorList>
    </citation>
    <scope>NUCLEOTIDE SEQUENCE [LARGE SCALE GENOMIC DNA]</scope>
    <source>
        <strain evidence="4 5">NCTC9185</strain>
    </source>
</reference>
<evidence type="ECO:0000313" key="4">
    <source>
        <dbReference type="EMBL" id="VTN08591.1"/>
    </source>
</evidence>
<evidence type="ECO:0000256" key="3">
    <source>
        <dbReference type="SAM" id="MobiDB-lite"/>
    </source>
</evidence>
<feature type="compositionally biased region" description="Basic and acidic residues" evidence="3">
    <location>
        <begin position="216"/>
        <end position="226"/>
    </location>
</feature>
<dbReference type="SUPFAM" id="SSF55909">
    <property type="entry name" value="Pentein"/>
    <property type="match status" value="1"/>
</dbReference>
<dbReference type="Gene3D" id="3.75.10.20">
    <property type="entry name" value="Succinylarginine dihydrolase"/>
    <property type="match status" value="1"/>
</dbReference>
<organism evidence="4 5">
    <name type="scientific">Raoultella terrigena</name>
    <name type="common">Klebsiella terrigena</name>
    <dbReference type="NCBI Taxonomy" id="577"/>
    <lineage>
        <taxon>Bacteria</taxon>
        <taxon>Pseudomonadati</taxon>
        <taxon>Pseudomonadota</taxon>
        <taxon>Gammaproteobacteria</taxon>
        <taxon>Enterobacterales</taxon>
        <taxon>Enterobacteriaceae</taxon>
        <taxon>Klebsiella/Raoultella group</taxon>
        <taxon>Raoultella</taxon>
    </lineage>
</organism>
<feature type="region of interest" description="Disordered" evidence="3">
    <location>
        <begin position="192"/>
        <end position="226"/>
    </location>
</feature>
<dbReference type="EC" id="3.5.3.23" evidence="4"/>
<dbReference type="InterPro" id="IPR007079">
    <property type="entry name" value="SuccinylArg_d-Hdrlase_AstB"/>
</dbReference>
<name>A0A4U9CTG1_RAOTE</name>
<dbReference type="Proteomes" id="UP000339249">
    <property type="component" value="Unassembled WGS sequence"/>
</dbReference>
<proteinExistence type="predicted"/>
<gene>
    <name evidence="4" type="primary">astB_3</name>
    <name evidence="4" type="ORF">NCTC9185_00469</name>
</gene>
<dbReference type="PANTHER" id="PTHR30420:SF2">
    <property type="entry name" value="N-SUCCINYLARGININE DIHYDROLASE"/>
    <property type="match status" value="1"/>
</dbReference>
<protein>
    <submittedName>
        <fullName evidence="4">N-succinylarginine dihydrolase</fullName>
        <ecNumber evidence="4">3.5.3.23</ecNumber>
    </submittedName>
</protein>
<dbReference type="PANTHER" id="PTHR30420">
    <property type="entry name" value="N-SUCCINYLARGININE DIHYDROLASE"/>
    <property type="match status" value="1"/>
</dbReference>
<dbReference type="InterPro" id="IPR037031">
    <property type="entry name" value="AstB_sf"/>
</dbReference>
<keyword evidence="2 4" id="KW-0378">Hydrolase</keyword>
<dbReference type="Pfam" id="PF04996">
    <property type="entry name" value="AstB"/>
    <property type="match status" value="1"/>
</dbReference>
<keyword evidence="1" id="KW-0056">Arginine metabolism</keyword>
<dbReference type="AlphaFoldDB" id="A0A4U9CTG1"/>